<accession>A0ABN3WET0</accession>
<evidence type="ECO:0000313" key="3">
    <source>
        <dbReference type="Proteomes" id="UP001500831"/>
    </source>
</evidence>
<evidence type="ECO:0008006" key="4">
    <source>
        <dbReference type="Google" id="ProtNLM"/>
    </source>
</evidence>
<feature type="transmembrane region" description="Helical" evidence="1">
    <location>
        <begin position="104"/>
        <end position="122"/>
    </location>
</feature>
<evidence type="ECO:0000256" key="1">
    <source>
        <dbReference type="SAM" id="Phobius"/>
    </source>
</evidence>
<keyword evidence="1" id="KW-1133">Transmembrane helix</keyword>
<dbReference type="EMBL" id="BAAAVI010000114">
    <property type="protein sequence ID" value="GAA2911931.1"/>
    <property type="molecule type" value="Genomic_DNA"/>
</dbReference>
<feature type="transmembrane region" description="Helical" evidence="1">
    <location>
        <begin position="39"/>
        <end position="57"/>
    </location>
</feature>
<feature type="transmembrane region" description="Helical" evidence="1">
    <location>
        <begin position="69"/>
        <end position="92"/>
    </location>
</feature>
<proteinExistence type="predicted"/>
<reference evidence="2 3" key="1">
    <citation type="journal article" date="2019" name="Int. J. Syst. Evol. Microbiol.">
        <title>The Global Catalogue of Microorganisms (GCM) 10K type strain sequencing project: providing services to taxonomists for standard genome sequencing and annotation.</title>
        <authorList>
            <consortium name="The Broad Institute Genomics Platform"/>
            <consortium name="The Broad Institute Genome Sequencing Center for Infectious Disease"/>
            <person name="Wu L."/>
            <person name="Ma J."/>
        </authorList>
    </citation>
    <scope>NUCLEOTIDE SEQUENCE [LARGE SCALE GENOMIC DNA]</scope>
    <source>
        <strain evidence="2 3">JCM 6242</strain>
    </source>
</reference>
<organism evidence="2 3">
    <name type="scientific">Streptosporangium fragile</name>
    <dbReference type="NCBI Taxonomy" id="46186"/>
    <lineage>
        <taxon>Bacteria</taxon>
        <taxon>Bacillati</taxon>
        <taxon>Actinomycetota</taxon>
        <taxon>Actinomycetes</taxon>
        <taxon>Streptosporangiales</taxon>
        <taxon>Streptosporangiaceae</taxon>
        <taxon>Streptosporangium</taxon>
    </lineage>
</organism>
<evidence type="ECO:0000313" key="2">
    <source>
        <dbReference type="EMBL" id="GAA2911931.1"/>
    </source>
</evidence>
<comment type="caution">
    <text evidence="2">The sequence shown here is derived from an EMBL/GenBank/DDBJ whole genome shotgun (WGS) entry which is preliminary data.</text>
</comment>
<gene>
    <name evidence="2" type="ORF">GCM10010517_78500</name>
</gene>
<dbReference type="RefSeq" id="WP_344982012.1">
    <property type="nucleotide sequence ID" value="NZ_BAAAVI010000114.1"/>
</dbReference>
<protein>
    <recommendedName>
        <fullName evidence="4">LysE type translocator</fullName>
    </recommendedName>
</protein>
<sequence>MPASGPSGARAVLTEREEKAGAAIASGDTATAGRAFTRFAALTMINPLTALYFVAVATGHSSQAGTAGVAFLGGVCTASLLWQLLLVTAGALAYPRIPPEARAWTFNIGYGLVGLYALKLAWPLP</sequence>
<keyword evidence="3" id="KW-1185">Reference proteome</keyword>
<keyword evidence="1" id="KW-0472">Membrane</keyword>
<dbReference type="Proteomes" id="UP001500831">
    <property type="component" value="Unassembled WGS sequence"/>
</dbReference>
<name>A0ABN3WET0_9ACTN</name>
<keyword evidence="1" id="KW-0812">Transmembrane</keyword>